<dbReference type="PANTHER" id="PTHR13697:SF52">
    <property type="entry name" value="ATP-DEPENDENT 6-PHOSPHOFRUCTOKINASE 3"/>
    <property type="match status" value="1"/>
</dbReference>
<dbReference type="InterPro" id="IPR000023">
    <property type="entry name" value="Phosphofructokinase_dom"/>
</dbReference>
<evidence type="ECO:0000256" key="10">
    <source>
        <dbReference type="ARBA" id="ARBA00022842"/>
    </source>
</evidence>
<dbReference type="HAMAP" id="MF_01976">
    <property type="entry name" value="Phosphofructokinase_III"/>
    <property type="match status" value="1"/>
</dbReference>
<evidence type="ECO:0000256" key="4">
    <source>
        <dbReference type="ARBA" id="ARBA00022490"/>
    </source>
</evidence>
<feature type="binding site" description="in other chain" evidence="12">
    <location>
        <begin position="295"/>
        <end position="298"/>
    </location>
    <ligand>
        <name>substrate</name>
        <note>ligand shared between dimeric partners</note>
    </ligand>
</feature>
<feature type="binding site" description="in other chain" evidence="12">
    <location>
        <begin position="192"/>
        <end position="194"/>
    </location>
    <ligand>
        <name>substrate</name>
        <note>ligand shared between dimeric partners</note>
    </ligand>
</feature>
<organism evidence="14 15">
    <name type="scientific">Desulfofundulus thermobenzoicus</name>
    <dbReference type="NCBI Taxonomy" id="29376"/>
    <lineage>
        <taxon>Bacteria</taxon>
        <taxon>Bacillati</taxon>
        <taxon>Bacillota</taxon>
        <taxon>Clostridia</taxon>
        <taxon>Eubacteriales</taxon>
        <taxon>Peptococcaceae</taxon>
        <taxon>Desulfofundulus</taxon>
    </lineage>
</organism>
<dbReference type="PROSITE" id="PS00433">
    <property type="entry name" value="PHOSPHOFRUCTOKINASE"/>
    <property type="match status" value="1"/>
</dbReference>
<dbReference type="OrthoDB" id="9802503at2"/>
<dbReference type="GO" id="GO:0005945">
    <property type="term" value="C:6-phosphofructokinase complex"/>
    <property type="evidence" value="ECO:0007669"/>
    <property type="project" value="TreeGrafter"/>
</dbReference>
<dbReference type="Gene3D" id="3.40.50.450">
    <property type="match status" value="1"/>
</dbReference>
<comment type="catalytic activity">
    <reaction evidence="12">
        <text>beta-D-fructose 6-phosphate + ATP = beta-D-fructose 1,6-bisphosphate + ADP + H(+)</text>
        <dbReference type="Rhea" id="RHEA:16109"/>
        <dbReference type="ChEBI" id="CHEBI:15378"/>
        <dbReference type="ChEBI" id="CHEBI:30616"/>
        <dbReference type="ChEBI" id="CHEBI:32966"/>
        <dbReference type="ChEBI" id="CHEBI:57634"/>
        <dbReference type="ChEBI" id="CHEBI:456216"/>
        <dbReference type="EC" id="2.7.1.11"/>
    </reaction>
</comment>
<evidence type="ECO:0000313" key="14">
    <source>
        <dbReference type="EMBL" id="MQL52424.1"/>
    </source>
</evidence>
<dbReference type="AlphaFoldDB" id="A0A6N7IQV0"/>
<dbReference type="NCBIfam" id="NF002872">
    <property type="entry name" value="PRK03202.1"/>
    <property type="match status" value="1"/>
</dbReference>
<reference evidence="14 15" key="1">
    <citation type="submission" date="2019-10" db="EMBL/GenBank/DDBJ databases">
        <title>Comparative genomics of sulfur disproportionating microorganisms.</title>
        <authorList>
            <person name="Ward L.M."/>
            <person name="Bertran E."/>
            <person name="Johnston D."/>
        </authorList>
    </citation>
    <scope>NUCLEOTIDE SEQUENCE [LARGE SCALE GENOMIC DNA]</scope>
    <source>
        <strain evidence="14 15">DSM 14055</strain>
    </source>
</reference>
<dbReference type="NCBIfam" id="TIGR02483">
    <property type="entry name" value="PFK_mixed"/>
    <property type="match status" value="1"/>
</dbReference>
<feature type="binding site" evidence="12">
    <location>
        <position position="22"/>
    </location>
    <ligand>
        <name>ATP</name>
        <dbReference type="ChEBI" id="CHEBI:30616"/>
    </ligand>
</feature>
<feature type="site" description="Important for substrate specificity; cannot use PPi as phosphoryl donor" evidence="12">
    <location>
        <position position="127"/>
    </location>
</feature>
<dbReference type="InterPro" id="IPR012829">
    <property type="entry name" value="Phosphofructokinase_III"/>
</dbReference>
<dbReference type="Gene3D" id="3.40.50.460">
    <property type="entry name" value="Phosphofructokinase domain"/>
    <property type="match status" value="1"/>
</dbReference>
<dbReference type="RefSeq" id="WP_152946528.1">
    <property type="nucleotide sequence ID" value="NZ_WHYR01000021.1"/>
</dbReference>
<evidence type="ECO:0000256" key="1">
    <source>
        <dbReference type="ARBA" id="ARBA00001946"/>
    </source>
</evidence>
<evidence type="ECO:0000256" key="12">
    <source>
        <dbReference type="HAMAP-Rule" id="MF_01976"/>
    </source>
</evidence>
<dbReference type="GO" id="GO:0048029">
    <property type="term" value="F:monosaccharide binding"/>
    <property type="evidence" value="ECO:0007669"/>
    <property type="project" value="TreeGrafter"/>
</dbReference>
<dbReference type="PANTHER" id="PTHR13697">
    <property type="entry name" value="PHOSPHOFRUCTOKINASE"/>
    <property type="match status" value="1"/>
</dbReference>
<dbReference type="InterPro" id="IPR022953">
    <property type="entry name" value="ATP_PFK"/>
</dbReference>
<dbReference type="GO" id="GO:0042802">
    <property type="term" value="F:identical protein binding"/>
    <property type="evidence" value="ECO:0007669"/>
    <property type="project" value="TreeGrafter"/>
</dbReference>
<comment type="subcellular location">
    <subcellularLocation>
        <location evidence="2 12">Cytoplasm</location>
    </subcellularLocation>
</comment>
<evidence type="ECO:0000313" key="15">
    <source>
        <dbReference type="Proteomes" id="UP000441717"/>
    </source>
</evidence>
<evidence type="ECO:0000256" key="8">
    <source>
        <dbReference type="ARBA" id="ARBA00022777"/>
    </source>
</evidence>
<comment type="cofactor">
    <cofactor evidence="1 12">
        <name>Mg(2+)</name>
        <dbReference type="ChEBI" id="CHEBI:18420"/>
    </cofactor>
</comment>
<dbReference type="GO" id="GO:0005524">
    <property type="term" value="F:ATP binding"/>
    <property type="evidence" value="ECO:0007669"/>
    <property type="project" value="UniProtKB-KW"/>
</dbReference>
<feature type="binding site" evidence="12">
    <location>
        <begin position="85"/>
        <end position="86"/>
    </location>
    <ligand>
        <name>ATP</name>
        <dbReference type="ChEBI" id="CHEBI:30616"/>
    </ligand>
</feature>
<evidence type="ECO:0000256" key="6">
    <source>
        <dbReference type="ARBA" id="ARBA00022723"/>
    </source>
</evidence>
<sequence length="371" mass="39436">MEVKGQVTPGKIKRIGVLTGGGDAPGLNAVIRAVVKTAIREYGLSVVGFLNGFGGLIKNQARELSEKDVVGILPRGGTILGTTNRDNPFHYPVIKGGKKEFVDVSDRIFENVSIHGVDALVIIGGDGSLAIAKELYAKGLPVVGVPKTIDNDLLATDQTFGFDTALTTATEALDKLHTTAESHHRVMVLEVMGRYAGWIALAAGVAGGADVILIPEIPYDIKKVIDQINQREMQGKKFSIVVVAEGARPVGGEMVVHKRVEDSFDPIRLGGIGNVVSQQVEEATGKETRVTVLGHLQRGGSPSAYDRILATRYGTGAVRLLMEKRFGEMVCLQGATISSVPLEEAAGKIRQVPLNSDLLLSARQLGICLGD</sequence>
<keyword evidence="8 12" id="KW-0418">Kinase</keyword>
<dbReference type="GO" id="GO:0030388">
    <property type="term" value="P:fructose 1,6-bisphosphate metabolic process"/>
    <property type="evidence" value="ECO:0007669"/>
    <property type="project" value="TreeGrafter"/>
</dbReference>
<comment type="subunit">
    <text evidence="12">Homodimer or homotetramer.</text>
</comment>
<dbReference type="GO" id="GO:0047334">
    <property type="term" value="F:diphosphate-fructose-6-phosphate 1-phosphotransferase activity"/>
    <property type="evidence" value="ECO:0007669"/>
    <property type="project" value="InterPro"/>
</dbReference>
<dbReference type="Pfam" id="PF00365">
    <property type="entry name" value="PFK"/>
    <property type="match status" value="1"/>
</dbReference>
<dbReference type="InterPro" id="IPR035966">
    <property type="entry name" value="PKF_sf"/>
</dbReference>
<keyword evidence="5 12" id="KW-0808">Transferase</keyword>
<protein>
    <recommendedName>
        <fullName evidence="12">ATP-dependent 6-phosphofructokinase</fullName>
        <shortName evidence="12">ATP-PFK</shortName>
        <shortName evidence="12">Phosphofructokinase</shortName>
        <ecNumber evidence="12">2.7.1.11</ecNumber>
    </recommendedName>
    <alternativeName>
        <fullName evidence="12">Phosphohexokinase</fullName>
    </alternativeName>
</protein>
<dbReference type="GO" id="GO:0061621">
    <property type="term" value="P:canonical glycolysis"/>
    <property type="evidence" value="ECO:0007669"/>
    <property type="project" value="TreeGrafter"/>
</dbReference>
<dbReference type="SUPFAM" id="SSF53784">
    <property type="entry name" value="Phosphofructokinase"/>
    <property type="match status" value="1"/>
</dbReference>
<dbReference type="GO" id="GO:0070095">
    <property type="term" value="F:fructose-6-phosphate binding"/>
    <property type="evidence" value="ECO:0007669"/>
    <property type="project" value="TreeGrafter"/>
</dbReference>
<proteinExistence type="inferred from homology"/>
<comment type="similarity">
    <text evidence="12">Belongs to the phosphofructokinase type A (PFKA) family. Mixed-substrate PFK group III subfamily.</text>
</comment>
<comment type="caution">
    <text evidence="14">The sequence shown here is derived from an EMBL/GenBank/DDBJ whole genome shotgun (WGS) entry which is preliminary data.</text>
</comment>
<keyword evidence="11 12" id="KW-0324">Glycolysis</keyword>
<evidence type="ECO:0000256" key="11">
    <source>
        <dbReference type="ARBA" id="ARBA00023152"/>
    </source>
</evidence>
<keyword evidence="4 12" id="KW-0963">Cytoplasm</keyword>
<comment type="pathway">
    <text evidence="3 12">Carbohydrate degradation; glycolysis; D-glyceraldehyde 3-phosphate and glycerone phosphate from D-glucose: step 3/4.</text>
</comment>
<evidence type="ECO:0000256" key="5">
    <source>
        <dbReference type="ARBA" id="ARBA00022679"/>
    </source>
</evidence>
<keyword evidence="10 12" id="KW-0460">Magnesium</keyword>
<feature type="binding site" description="in other chain" evidence="12">
    <location>
        <begin position="148"/>
        <end position="150"/>
    </location>
    <ligand>
        <name>substrate</name>
        <note>ligand shared between dimeric partners</note>
    </ligand>
</feature>
<dbReference type="GO" id="GO:0046872">
    <property type="term" value="F:metal ion binding"/>
    <property type="evidence" value="ECO:0007669"/>
    <property type="project" value="UniProtKB-KW"/>
</dbReference>
<dbReference type="Proteomes" id="UP000441717">
    <property type="component" value="Unassembled WGS sequence"/>
</dbReference>
<accession>A0A6N7IQV0</accession>
<dbReference type="EMBL" id="WHYR01000021">
    <property type="protein sequence ID" value="MQL52424.1"/>
    <property type="molecule type" value="Genomic_DNA"/>
</dbReference>
<feature type="domain" description="Phosphofructokinase" evidence="13">
    <location>
        <begin position="14"/>
        <end position="321"/>
    </location>
</feature>
<comment type="caution">
    <text evidence="12">Lacks conserved residue(s) required for the propagation of feature annotation.</text>
</comment>
<evidence type="ECO:0000256" key="2">
    <source>
        <dbReference type="ARBA" id="ARBA00004496"/>
    </source>
</evidence>
<evidence type="ECO:0000256" key="3">
    <source>
        <dbReference type="ARBA" id="ARBA00004679"/>
    </source>
</evidence>
<feature type="active site" description="Proton acceptor" evidence="12">
    <location>
        <position position="150"/>
    </location>
</feature>
<dbReference type="InterPro" id="IPR012003">
    <property type="entry name" value="ATP_PFK_prok-type"/>
</dbReference>
<feature type="binding site" evidence="12">
    <location>
        <begin position="125"/>
        <end position="128"/>
    </location>
    <ligand>
        <name>ATP</name>
        <dbReference type="ChEBI" id="CHEBI:30616"/>
    </ligand>
</feature>
<evidence type="ECO:0000256" key="9">
    <source>
        <dbReference type="ARBA" id="ARBA00022840"/>
    </source>
</evidence>
<dbReference type="GO" id="GO:0003872">
    <property type="term" value="F:6-phosphofructokinase activity"/>
    <property type="evidence" value="ECO:0007669"/>
    <property type="project" value="UniProtKB-UniRule"/>
</dbReference>
<dbReference type="PIRSF" id="PIRSF000532">
    <property type="entry name" value="ATP_PFK_prok"/>
    <property type="match status" value="1"/>
</dbReference>
<dbReference type="FunFam" id="3.40.50.460:FF:000002">
    <property type="entry name" value="ATP-dependent 6-phosphofructokinase"/>
    <property type="match status" value="1"/>
</dbReference>
<dbReference type="PRINTS" id="PR00476">
    <property type="entry name" value="PHFRCTKINASE"/>
</dbReference>
<gene>
    <name evidence="12" type="primary">pfkA</name>
    <name evidence="14" type="ORF">GFC01_09135</name>
</gene>
<feature type="binding site" evidence="12">
    <location>
        <position position="185"/>
    </location>
    <ligand>
        <name>substrate</name>
        <note>ligand shared between dimeric partners</note>
    </ligand>
</feature>
<keyword evidence="9 12" id="KW-0067">ATP-binding</keyword>
<dbReference type="UniPathway" id="UPA00109">
    <property type="reaction ID" value="UER00182"/>
</dbReference>
<evidence type="ECO:0000256" key="7">
    <source>
        <dbReference type="ARBA" id="ARBA00022741"/>
    </source>
</evidence>
<dbReference type="EC" id="2.7.1.11" evidence="12"/>
<evidence type="ECO:0000259" key="13">
    <source>
        <dbReference type="Pfam" id="PF00365"/>
    </source>
</evidence>
<keyword evidence="6 12" id="KW-0479">Metal-binding</keyword>
<dbReference type="InterPro" id="IPR015912">
    <property type="entry name" value="Phosphofructokinase_CS"/>
</dbReference>
<feature type="binding site" description="in other chain" evidence="12">
    <location>
        <position position="245"/>
    </location>
    <ligand>
        <name>substrate</name>
        <note>ligand shared between dimeric partners</note>
    </ligand>
</feature>
<name>A0A6N7IQV0_9FIRM</name>
<keyword evidence="7 12" id="KW-0547">Nucleotide-binding</keyword>
<comment type="function">
    <text evidence="12">Catalyzes the phosphorylation of D-fructose 6-phosphate to fructose 1,6-bisphosphate by ATP, the first committing step of glycolysis.</text>
</comment>
<feature type="binding site" evidence="12">
    <location>
        <position position="126"/>
    </location>
    <ligand>
        <name>Mg(2+)</name>
        <dbReference type="ChEBI" id="CHEBI:18420"/>
        <note>catalytic</note>
    </ligand>
</feature>
<dbReference type="GO" id="GO:0016208">
    <property type="term" value="F:AMP binding"/>
    <property type="evidence" value="ECO:0007669"/>
    <property type="project" value="TreeGrafter"/>
</dbReference>
<keyword evidence="15" id="KW-1185">Reference proteome</keyword>
<feature type="binding site" evidence="12">
    <location>
        <position position="289"/>
    </location>
    <ligand>
        <name>substrate</name>
        <note>ligand shared between dimeric partners</note>
    </ligand>
</feature>
<dbReference type="GO" id="GO:0006002">
    <property type="term" value="P:fructose 6-phosphate metabolic process"/>
    <property type="evidence" value="ECO:0007669"/>
    <property type="project" value="InterPro"/>
</dbReference>